<dbReference type="InterPro" id="IPR018490">
    <property type="entry name" value="cNMP-bd_dom_sf"/>
</dbReference>
<dbReference type="PROSITE" id="PS51063">
    <property type="entry name" value="HTH_CRP_2"/>
    <property type="match status" value="1"/>
</dbReference>
<dbReference type="InterPro" id="IPR012318">
    <property type="entry name" value="HTH_CRP"/>
</dbReference>
<keyword evidence="1" id="KW-0805">Transcription regulation</keyword>
<dbReference type="Proteomes" id="UP000260351">
    <property type="component" value="Unassembled WGS sequence"/>
</dbReference>
<evidence type="ECO:0000259" key="5">
    <source>
        <dbReference type="PROSITE" id="PS51063"/>
    </source>
</evidence>
<dbReference type="PANTHER" id="PTHR24567:SF26">
    <property type="entry name" value="REGULATORY PROTEIN YEIL"/>
    <property type="match status" value="1"/>
</dbReference>
<dbReference type="OrthoDB" id="9777588at2"/>
<evidence type="ECO:0000313" key="7">
    <source>
        <dbReference type="Proteomes" id="UP000260351"/>
    </source>
</evidence>
<organism evidence="6 7">
    <name type="scientific">Wenzhouxiangella sediminis</name>
    <dbReference type="NCBI Taxonomy" id="1792836"/>
    <lineage>
        <taxon>Bacteria</taxon>
        <taxon>Pseudomonadati</taxon>
        <taxon>Pseudomonadota</taxon>
        <taxon>Gammaproteobacteria</taxon>
        <taxon>Chromatiales</taxon>
        <taxon>Wenzhouxiangellaceae</taxon>
        <taxon>Wenzhouxiangella</taxon>
    </lineage>
</organism>
<evidence type="ECO:0000259" key="4">
    <source>
        <dbReference type="PROSITE" id="PS50042"/>
    </source>
</evidence>
<keyword evidence="7" id="KW-1185">Reference proteome</keyword>
<dbReference type="SUPFAM" id="SSF51206">
    <property type="entry name" value="cAMP-binding domain-like"/>
    <property type="match status" value="1"/>
</dbReference>
<keyword evidence="2" id="KW-0238">DNA-binding</keyword>
<dbReference type="SUPFAM" id="SSF46785">
    <property type="entry name" value="Winged helix' DNA-binding domain"/>
    <property type="match status" value="1"/>
</dbReference>
<evidence type="ECO:0000256" key="1">
    <source>
        <dbReference type="ARBA" id="ARBA00023015"/>
    </source>
</evidence>
<sequence>MEDVAMNDRREPTIEELRRFPLLSGLDEPGAARALAKARAVSVERGETLFRQGDPARRIWLCRTGQLKLYRLSDAGQEKIIAIINPGRSFAEATLFMPRRVYPVHCAALKPSELVGFDADDLVESLRDDPAACFRLLGTLSMRMHEKIDQIESLALQNAHLRVAHYLLDEYRKQGEPETFRLEASKKHIAGLLAVQPETFSRSLTALQRAGALDVDARVITVTDAHRLERAARGALDS</sequence>
<evidence type="ECO:0000313" key="6">
    <source>
        <dbReference type="EMBL" id="RFF33021.1"/>
    </source>
</evidence>
<dbReference type="PROSITE" id="PS50042">
    <property type="entry name" value="CNMP_BINDING_3"/>
    <property type="match status" value="1"/>
</dbReference>
<dbReference type="GO" id="GO:0005829">
    <property type="term" value="C:cytosol"/>
    <property type="evidence" value="ECO:0007669"/>
    <property type="project" value="TreeGrafter"/>
</dbReference>
<protein>
    <submittedName>
        <fullName evidence="6">Crp/Fnr family transcriptional regulator</fullName>
    </submittedName>
</protein>
<evidence type="ECO:0000256" key="3">
    <source>
        <dbReference type="ARBA" id="ARBA00023163"/>
    </source>
</evidence>
<feature type="domain" description="Cyclic nucleotide-binding" evidence="4">
    <location>
        <begin position="22"/>
        <end position="118"/>
    </location>
</feature>
<comment type="caution">
    <text evidence="6">The sequence shown here is derived from an EMBL/GenBank/DDBJ whole genome shotgun (WGS) entry which is preliminary data.</text>
</comment>
<dbReference type="GO" id="GO:0003677">
    <property type="term" value="F:DNA binding"/>
    <property type="evidence" value="ECO:0007669"/>
    <property type="project" value="UniProtKB-KW"/>
</dbReference>
<dbReference type="AlphaFoldDB" id="A0A3E1KD36"/>
<dbReference type="SMART" id="SM00100">
    <property type="entry name" value="cNMP"/>
    <property type="match status" value="1"/>
</dbReference>
<dbReference type="EMBL" id="QUZK01000002">
    <property type="protein sequence ID" value="RFF33021.1"/>
    <property type="molecule type" value="Genomic_DNA"/>
</dbReference>
<reference evidence="6 7" key="1">
    <citation type="submission" date="2018-08" db="EMBL/GenBank/DDBJ databases">
        <title>Wenzhouxiangella salilacus sp. nov., a novel bacterium isolated from a saline lake in Xinjiang Province, China.</title>
        <authorList>
            <person name="Han S."/>
        </authorList>
    </citation>
    <scope>NUCLEOTIDE SEQUENCE [LARGE SCALE GENOMIC DNA]</scope>
    <source>
        <strain evidence="6 7">XDB06</strain>
    </source>
</reference>
<dbReference type="CDD" id="cd00038">
    <property type="entry name" value="CAP_ED"/>
    <property type="match status" value="1"/>
</dbReference>
<dbReference type="InterPro" id="IPR036388">
    <property type="entry name" value="WH-like_DNA-bd_sf"/>
</dbReference>
<evidence type="ECO:0000256" key="2">
    <source>
        <dbReference type="ARBA" id="ARBA00023125"/>
    </source>
</evidence>
<name>A0A3E1KD36_9GAMM</name>
<accession>A0A3E1KD36</accession>
<dbReference type="Gene3D" id="2.60.120.10">
    <property type="entry name" value="Jelly Rolls"/>
    <property type="match status" value="1"/>
</dbReference>
<dbReference type="Pfam" id="PF13545">
    <property type="entry name" value="HTH_Crp_2"/>
    <property type="match status" value="1"/>
</dbReference>
<dbReference type="Gene3D" id="1.10.10.10">
    <property type="entry name" value="Winged helix-like DNA-binding domain superfamily/Winged helix DNA-binding domain"/>
    <property type="match status" value="1"/>
</dbReference>
<feature type="domain" description="HTH crp-type" evidence="5">
    <location>
        <begin position="157"/>
        <end position="226"/>
    </location>
</feature>
<dbReference type="InterPro" id="IPR050397">
    <property type="entry name" value="Env_Response_Regulators"/>
</dbReference>
<dbReference type="Pfam" id="PF00027">
    <property type="entry name" value="cNMP_binding"/>
    <property type="match status" value="1"/>
</dbReference>
<dbReference type="PANTHER" id="PTHR24567">
    <property type="entry name" value="CRP FAMILY TRANSCRIPTIONAL REGULATORY PROTEIN"/>
    <property type="match status" value="1"/>
</dbReference>
<dbReference type="InterPro" id="IPR036390">
    <property type="entry name" value="WH_DNA-bd_sf"/>
</dbReference>
<dbReference type="InterPro" id="IPR000595">
    <property type="entry name" value="cNMP-bd_dom"/>
</dbReference>
<keyword evidence="3" id="KW-0804">Transcription</keyword>
<gene>
    <name evidence="6" type="ORF">DZC52_00210</name>
</gene>
<proteinExistence type="predicted"/>
<dbReference type="InterPro" id="IPR014710">
    <property type="entry name" value="RmlC-like_jellyroll"/>
</dbReference>
<dbReference type="GO" id="GO:0003700">
    <property type="term" value="F:DNA-binding transcription factor activity"/>
    <property type="evidence" value="ECO:0007669"/>
    <property type="project" value="TreeGrafter"/>
</dbReference>
<dbReference type="SMART" id="SM00419">
    <property type="entry name" value="HTH_CRP"/>
    <property type="match status" value="1"/>
</dbReference>